<reference evidence="1 2" key="1">
    <citation type="submission" date="2007-01" db="EMBL/GenBank/DDBJ databases">
        <authorList>
            <person name="DeShazer D."/>
            <person name="Woods D.E."/>
            <person name="Nierman W.C."/>
        </authorList>
    </citation>
    <scope>NUCLEOTIDE SEQUENCE [LARGE SCALE GENOMIC DNA]</scope>
    <source>
        <strain evidence="1 2">NCTC 10229</strain>
    </source>
</reference>
<dbReference type="KEGG" id="bml:BMA10229_A2163"/>
<proteinExistence type="predicted"/>
<protein>
    <submittedName>
        <fullName evidence="1">Uncharacterized protein</fullName>
    </submittedName>
</protein>
<dbReference type="AlphaFoldDB" id="A2S858"/>
<evidence type="ECO:0000313" key="1">
    <source>
        <dbReference type="EMBL" id="ABN03744.1"/>
    </source>
</evidence>
<dbReference type="Proteomes" id="UP000002283">
    <property type="component" value="Chromosome I"/>
</dbReference>
<organism evidence="1 2">
    <name type="scientific">Burkholderia mallei (strain NCTC 10229)</name>
    <dbReference type="NCBI Taxonomy" id="412022"/>
    <lineage>
        <taxon>Bacteria</taxon>
        <taxon>Pseudomonadati</taxon>
        <taxon>Pseudomonadota</taxon>
        <taxon>Betaproteobacteria</taxon>
        <taxon>Burkholderiales</taxon>
        <taxon>Burkholderiaceae</taxon>
        <taxon>Burkholderia</taxon>
        <taxon>pseudomallei group</taxon>
    </lineage>
</organism>
<dbReference type="EMBL" id="CP000546">
    <property type="protein sequence ID" value="ABN03744.1"/>
    <property type="molecule type" value="Genomic_DNA"/>
</dbReference>
<evidence type="ECO:0000313" key="2">
    <source>
        <dbReference type="Proteomes" id="UP000002283"/>
    </source>
</evidence>
<gene>
    <name evidence="1" type="ordered locus">BMA10229_A2163</name>
</gene>
<accession>A2S858</accession>
<dbReference type="HOGENOM" id="CLU_219663_0_0_4"/>
<name>A2S858_BURM9</name>
<sequence length="39" mass="4399">MGWSASLLSMNDCKTDVRDMLATMPRSEKRRVIVAANLM</sequence>